<evidence type="ECO:0000256" key="4">
    <source>
        <dbReference type="ARBA" id="ARBA00022884"/>
    </source>
</evidence>
<proteinExistence type="predicted"/>
<evidence type="ECO:0000256" key="6">
    <source>
        <dbReference type="PROSITE-ProRule" id="PRU00209"/>
    </source>
</evidence>
<feature type="compositionally biased region" description="Low complexity" evidence="7">
    <location>
        <begin position="202"/>
        <end position="220"/>
    </location>
</feature>
<dbReference type="SUPFAM" id="SSF47616">
    <property type="entry name" value="GST C-terminal domain-like"/>
    <property type="match status" value="1"/>
</dbReference>
<name>A0A316UFA6_9BASI</name>
<dbReference type="InterPro" id="IPR004046">
    <property type="entry name" value="GST_C"/>
</dbReference>
<feature type="compositionally biased region" description="Basic and acidic residues" evidence="7">
    <location>
        <begin position="221"/>
        <end position="243"/>
    </location>
</feature>
<dbReference type="GO" id="GO:0000049">
    <property type="term" value="F:tRNA binding"/>
    <property type="evidence" value="ECO:0007669"/>
    <property type="project" value="UniProtKB-UniRule"/>
</dbReference>
<feature type="domain" description="TRNA-binding" evidence="9">
    <location>
        <begin position="264"/>
        <end position="370"/>
    </location>
</feature>
<accession>A0A316UFA6</accession>
<dbReference type="GO" id="GO:0017102">
    <property type="term" value="C:methionyl glutamyl tRNA synthetase complex"/>
    <property type="evidence" value="ECO:0007669"/>
    <property type="project" value="TreeGrafter"/>
</dbReference>
<dbReference type="GeneID" id="37016477"/>
<dbReference type="SUPFAM" id="SSF50249">
    <property type="entry name" value="Nucleic acid-binding proteins"/>
    <property type="match status" value="1"/>
</dbReference>
<dbReference type="InterPro" id="IPR002547">
    <property type="entry name" value="tRNA-bd_dom"/>
</dbReference>
<dbReference type="AlphaFoldDB" id="A0A316UFA6"/>
<evidence type="ECO:0000313" key="10">
    <source>
        <dbReference type="EMBL" id="PWN23929.1"/>
    </source>
</evidence>
<dbReference type="Pfam" id="PF01588">
    <property type="entry name" value="tRNA_bind"/>
    <property type="match status" value="1"/>
</dbReference>
<dbReference type="Gene3D" id="1.20.1050.10">
    <property type="match status" value="1"/>
</dbReference>
<comment type="subcellular location">
    <subcellularLocation>
        <location evidence="1">Cytoplasm</location>
    </subcellularLocation>
</comment>
<evidence type="ECO:0000256" key="1">
    <source>
        <dbReference type="ARBA" id="ARBA00004496"/>
    </source>
</evidence>
<dbReference type="InterPro" id="IPR012340">
    <property type="entry name" value="NA-bd_OB-fold"/>
</dbReference>
<sequence>MAATRSRQLLLDVYSTFLQADKSASLNTSTALPALASQIAEATGKAKELFGPDDSSKKDVESWLSKIDAGQEGDVQLPPPPRPRLPALYQSLEKQLESKTYLAGTTPTAADIALLGALYPTVSAAGPSEQYAHPSVSRYISHLSHLYSTSEVKPWEPAYEGMPALQRKDPAQEKKEKSKAKADAANGASKEAKKAGKPEVSAVAGAAAAAGATNNKGEQQQQKKEKKEKKEKAAAAEGQEGKKKEKPAKGGGGGGAAAEPSVPSPAMIDLRVGKIVDIQKHPDADSLYLEKVDFGEADGPRTVLSGLVNFVPIEQMKDRWVVGICNLKPQAMRGIKSHAMLLCATAKEGKDGGVEPVYPPEGSAVGDRIEVEGYEGQEPLEQLNPKKKIFEAIQPNYTTTDAKEAAWVGPLVGATGEGADQSKPRLLRTAKGVCYAANFAGATLS</sequence>
<keyword evidence="2" id="KW-0963">Cytoplasm</keyword>
<keyword evidence="11" id="KW-1185">Reference proteome</keyword>
<dbReference type="Proteomes" id="UP000245942">
    <property type="component" value="Unassembled WGS sequence"/>
</dbReference>
<dbReference type="CDD" id="cd02799">
    <property type="entry name" value="tRNA_bind_EMAP-II_like"/>
    <property type="match status" value="1"/>
</dbReference>
<gene>
    <name evidence="10" type="ORF">BCV69DRAFT_309787</name>
</gene>
<dbReference type="Gene3D" id="2.40.50.140">
    <property type="entry name" value="Nucleic acid-binding proteins"/>
    <property type="match status" value="1"/>
</dbReference>
<dbReference type="OrthoDB" id="19141at2759"/>
<evidence type="ECO:0000256" key="3">
    <source>
        <dbReference type="ARBA" id="ARBA00022555"/>
    </source>
</evidence>
<organism evidence="10 11">
    <name type="scientific">Pseudomicrostroma glucosiphilum</name>
    <dbReference type="NCBI Taxonomy" id="1684307"/>
    <lineage>
        <taxon>Eukaryota</taxon>
        <taxon>Fungi</taxon>
        <taxon>Dikarya</taxon>
        <taxon>Basidiomycota</taxon>
        <taxon>Ustilaginomycotina</taxon>
        <taxon>Exobasidiomycetes</taxon>
        <taxon>Microstromatales</taxon>
        <taxon>Microstromatales incertae sedis</taxon>
        <taxon>Pseudomicrostroma</taxon>
    </lineage>
</organism>
<dbReference type="EMBL" id="KZ819321">
    <property type="protein sequence ID" value="PWN23929.1"/>
    <property type="molecule type" value="Genomic_DNA"/>
</dbReference>
<dbReference type="PROSITE" id="PS50886">
    <property type="entry name" value="TRBD"/>
    <property type="match status" value="1"/>
</dbReference>
<dbReference type="FunFam" id="2.40.50.140:FF:000047">
    <property type="entry name" value="tyrosine--tRNA ligase, cytoplasmic isoform X2"/>
    <property type="match status" value="1"/>
</dbReference>
<keyword evidence="3 6" id="KW-0820">tRNA-binding</keyword>
<dbReference type="GO" id="GO:0006412">
    <property type="term" value="P:translation"/>
    <property type="evidence" value="ECO:0007669"/>
    <property type="project" value="UniProtKB-KW"/>
</dbReference>
<dbReference type="InterPro" id="IPR051270">
    <property type="entry name" value="Tyrosine-tRNA_ligase_regulator"/>
</dbReference>
<feature type="domain" description="GST C-terminal" evidence="8">
    <location>
        <begin position="1"/>
        <end position="171"/>
    </location>
</feature>
<dbReference type="RefSeq" id="XP_025351089.1">
    <property type="nucleotide sequence ID" value="XM_025494743.1"/>
</dbReference>
<evidence type="ECO:0000259" key="9">
    <source>
        <dbReference type="PROSITE" id="PS50886"/>
    </source>
</evidence>
<evidence type="ECO:0000256" key="2">
    <source>
        <dbReference type="ARBA" id="ARBA00022490"/>
    </source>
</evidence>
<dbReference type="InterPro" id="IPR010987">
    <property type="entry name" value="Glutathione-S-Trfase_C-like"/>
</dbReference>
<dbReference type="PANTHER" id="PTHR11586">
    <property type="entry name" value="TRNA-AMINOACYLATION COFACTOR ARC1 FAMILY MEMBER"/>
    <property type="match status" value="1"/>
</dbReference>
<dbReference type="PANTHER" id="PTHR11586:SF33">
    <property type="entry name" value="AMINOACYL TRNA SYNTHASE COMPLEX-INTERACTING MULTIFUNCTIONAL PROTEIN 1"/>
    <property type="match status" value="1"/>
</dbReference>
<evidence type="ECO:0000256" key="7">
    <source>
        <dbReference type="SAM" id="MobiDB-lite"/>
    </source>
</evidence>
<dbReference type="InterPro" id="IPR036282">
    <property type="entry name" value="Glutathione-S-Trfase_C_sf"/>
</dbReference>
<keyword evidence="4 6" id="KW-0694">RNA-binding</keyword>
<dbReference type="CDD" id="cd10289">
    <property type="entry name" value="GST_C_AaRS_like"/>
    <property type="match status" value="1"/>
</dbReference>
<dbReference type="PROSITE" id="PS50405">
    <property type="entry name" value="GST_CTER"/>
    <property type="match status" value="1"/>
</dbReference>
<protein>
    <submittedName>
        <fullName evidence="10">Nucleic acid-binding protein</fullName>
    </submittedName>
</protein>
<dbReference type="STRING" id="1684307.A0A316UFA6"/>
<evidence type="ECO:0000259" key="8">
    <source>
        <dbReference type="PROSITE" id="PS50405"/>
    </source>
</evidence>
<evidence type="ECO:0000256" key="5">
    <source>
        <dbReference type="ARBA" id="ARBA00022917"/>
    </source>
</evidence>
<dbReference type="Pfam" id="PF00043">
    <property type="entry name" value="GST_C"/>
    <property type="match status" value="1"/>
</dbReference>
<keyword evidence="5" id="KW-0648">Protein biosynthesis</keyword>
<reference evidence="10 11" key="1">
    <citation type="journal article" date="2018" name="Mol. Biol. Evol.">
        <title>Broad Genomic Sampling Reveals a Smut Pathogenic Ancestry of the Fungal Clade Ustilaginomycotina.</title>
        <authorList>
            <person name="Kijpornyongpan T."/>
            <person name="Mondo S.J."/>
            <person name="Barry K."/>
            <person name="Sandor L."/>
            <person name="Lee J."/>
            <person name="Lipzen A."/>
            <person name="Pangilinan J."/>
            <person name="LaButti K."/>
            <person name="Hainaut M."/>
            <person name="Henrissat B."/>
            <person name="Grigoriev I.V."/>
            <person name="Spatafora J.W."/>
            <person name="Aime M.C."/>
        </authorList>
    </citation>
    <scope>NUCLEOTIDE SEQUENCE [LARGE SCALE GENOMIC DNA]</scope>
    <source>
        <strain evidence="10 11">MCA 4718</strain>
    </source>
</reference>
<evidence type="ECO:0000313" key="11">
    <source>
        <dbReference type="Proteomes" id="UP000245942"/>
    </source>
</evidence>
<feature type="compositionally biased region" description="Basic and acidic residues" evidence="7">
    <location>
        <begin position="166"/>
        <end position="182"/>
    </location>
</feature>
<feature type="region of interest" description="Disordered" evidence="7">
    <location>
        <begin position="164"/>
        <end position="264"/>
    </location>
</feature>